<dbReference type="Proteomes" id="UP001257627">
    <property type="component" value="Unassembled WGS sequence"/>
</dbReference>
<dbReference type="EMBL" id="JARAKF010000002">
    <property type="protein sequence ID" value="MDU9000895.1"/>
    <property type="molecule type" value="Genomic_DNA"/>
</dbReference>
<organism evidence="1 2">
    <name type="scientific">Streptomyces mirabilis</name>
    <dbReference type="NCBI Taxonomy" id="68239"/>
    <lineage>
        <taxon>Bacteria</taxon>
        <taxon>Bacillati</taxon>
        <taxon>Actinomycetota</taxon>
        <taxon>Actinomycetes</taxon>
        <taxon>Kitasatosporales</taxon>
        <taxon>Streptomycetaceae</taxon>
        <taxon>Streptomyces</taxon>
    </lineage>
</organism>
<evidence type="ECO:0000313" key="1">
    <source>
        <dbReference type="EMBL" id="MDU9000895.1"/>
    </source>
</evidence>
<gene>
    <name evidence="1" type="ORF">PU648_53180</name>
</gene>
<sequence length="113" mass="13065">MTTPDLRLHRYRCYVDKRQPQLWDGKEVWDTQEEFSLDAVDARTAGVQVLEAWVDEHEDARQDPDAFRVRVWKVDLKELSDPFKTVPFGGPAEVVACHDLYDAKSEQAMNDAV</sequence>
<keyword evidence="2" id="KW-1185">Reference proteome</keyword>
<reference evidence="1 2" key="1">
    <citation type="submission" date="2023-02" db="EMBL/GenBank/DDBJ databases">
        <authorList>
            <person name="Maleckis M."/>
        </authorList>
    </citation>
    <scope>NUCLEOTIDE SEQUENCE [LARGE SCALE GENOMIC DNA]</scope>
    <source>
        <strain evidence="1 2">P8-A2</strain>
    </source>
</reference>
<evidence type="ECO:0000313" key="2">
    <source>
        <dbReference type="Proteomes" id="UP001257627"/>
    </source>
</evidence>
<comment type="caution">
    <text evidence="1">The sequence shown here is derived from an EMBL/GenBank/DDBJ whole genome shotgun (WGS) entry which is preliminary data.</text>
</comment>
<proteinExistence type="predicted"/>
<name>A0ABU3V4I8_9ACTN</name>
<protein>
    <submittedName>
        <fullName evidence="1">Uncharacterized protein</fullName>
    </submittedName>
</protein>
<dbReference type="RefSeq" id="WP_316738158.1">
    <property type="nucleotide sequence ID" value="NZ_JARAKF010000002.1"/>
</dbReference>
<accession>A0ABU3V4I8</accession>